<name>A0A645C8N7_9ZZZZ</name>
<gene>
    <name evidence="2" type="ORF">SDC9_117977</name>
</gene>
<evidence type="ECO:0000256" key="1">
    <source>
        <dbReference type="SAM" id="MobiDB-lite"/>
    </source>
</evidence>
<accession>A0A645C8N7</accession>
<protein>
    <submittedName>
        <fullName evidence="2">Uncharacterized protein</fullName>
    </submittedName>
</protein>
<feature type="region of interest" description="Disordered" evidence="1">
    <location>
        <begin position="149"/>
        <end position="172"/>
    </location>
</feature>
<proteinExistence type="predicted"/>
<comment type="caution">
    <text evidence="2">The sequence shown here is derived from an EMBL/GenBank/DDBJ whole genome shotgun (WGS) entry which is preliminary data.</text>
</comment>
<dbReference type="EMBL" id="VSSQ01023849">
    <property type="protein sequence ID" value="MPM71014.1"/>
    <property type="molecule type" value="Genomic_DNA"/>
</dbReference>
<reference evidence="2" key="1">
    <citation type="submission" date="2019-08" db="EMBL/GenBank/DDBJ databases">
        <authorList>
            <person name="Kucharzyk K."/>
            <person name="Murdoch R.W."/>
            <person name="Higgins S."/>
            <person name="Loffler F."/>
        </authorList>
    </citation>
    <scope>NUCLEOTIDE SEQUENCE</scope>
</reference>
<evidence type="ECO:0000313" key="2">
    <source>
        <dbReference type="EMBL" id="MPM71014.1"/>
    </source>
</evidence>
<dbReference type="AlphaFoldDB" id="A0A645C8N7"/>
<sequence>MTASRVPGEDSRASLKVVRVTLWPAASMMLPDSPGQPNLMSVAASPCWIAGIRLTIENSATTRMYGSSAMVIRPAVRLFGSAGVWASRSRLDSGSPCISREIRSRASAEPVGFQNRISTTPAAMPSRDAMTSVSSTDTYVEVTHLATENTPPMTSAAGQTSFRPLRPSISSSIRNGTMKARMAVWRPTKAPIRL</sequence>
<feature type="compositionally biased region" description="Polar residues" evidence="1">
    <location>
        <begin position="149"/>
        <end position="162"/>
    </location>
</feature>
<organism evidence="2">
    <name type="scientific">bioreactor metagenome</name>
    <dbReference type="NCBI Taxonomy" id="1076179"/>
    <lineage>
        <taxon>unclassified sequences</taxon>
        <taxon>metagenomes</taxon>
        <taxon>ecological metagenomes</taxon>
    </lineage>
</organism>